<sequence length="107" mass="11231">MSHPDATVAVSLLSAASSSKYFSHSKRASVPRGLQITAQYDGPSLTSVAQSVQGHSAVHSSETGGITALDRGAVFLEEHDPNLRTVKPTGSLLHRYLRNAMLSSAGV</sequence>
<comment type="caution">
    <text evidence="1">The sequence shown here is derived from an EMBL/GenBank/DDBJ whole genome shotgun (WGS) entry which is preliminary data.</text>
</comment>
<proteinExistence type="predicted"/>
<gene>
    <name evidence="1" type="ORF">CSKR_202092</name>
</gene>
<accession>A0A8T1LXF4</accession>
<organism evidence="1 2">
    <name type="scientific">Clonorchis sinensis</name>
    <name type="common">Chinese liver fluke</name>
    <dbReference type="NCBI Taxonomy" id="79923"/>
    <lineage>
        <taxon>Eukaryota</taxon>
        <taxon>Metazoa</taxon>
        <taxon>Spiralia</taxon>
        <taxon>Lophotrochozoa</taxon>
        <taxon>Platyhelminthes</taxon>
        <taxon>Trematoda</taxon>
        <taxon>Digenea</taxon>
        <taxon>Opisthorchiida</taxon>
        <taxon>Opisthorchiata</taxon>
        <taxon>Opisthorchiidae</taxon>
        <taxon>Clonorchis</taxon>
    </lineage>
</organism>
<protein>
    <submittedName>
        <fullName evidence="1">Uncharacterized protein</fullName>
    </submittedName>
</protein>
<keyword evidence="2" id="KW-1185">Reference proteome</keyword>
<evidence type="ECO:0000313" key="1">
    <source>
        <dbReference type="EMBL" id="KAG5441151.1"/>
    </source>
</evidence>
<reference evidence="1 2" key="2">
    <citation type="journal article" date="2021" name="Genomics">
        <title>High-quality reference genome for Clonorchis sinensis.</title>
        <authorList>
            <person name="Young N.D."/>
            <person name="Stroehlein A.J."/>
            <person name="Kinkar L."/>
            <person name="Wang T."/>
            <person name="Sohn W.M."/>
            <person name="Chang B.C.H."/>
            <person name="Kaur P."/>
            <person name="Weisz D."/>
            <person name="Dudchenko O."/>
            <person name="Aiden E.L."/>
            <person name="Korhonen P.K."/>
            <person name="Gasser R.B."/>
        </authorList>
    </citation>
    <scope>NUCLEOTIDE SEQUENCE [LARGE SCALE GENOMIC DNA]</scope>
    <source>
        <strain evidence="1">Cs-k2</strain>
    </source>
</reference>
<dbReference type="Proteomes" id="UP000286415">
    <property type="component" value="Unassembled WGS sequence"/>
</dbReference>
<dbReference type="AlphaFoldDB" id="A0A8T1LXF4"/>
<name>A0A8T1LXF4_CLOSI</name>
<reference evidence="1 2" key="1">
    <citation type="journal article" date="2018" name="Biotechnol. Adv.">
        <title>Improved genomic resources and new bioinformatic workflow for the carcinogenic parasite Clonorchis sinensis: Biotechnological implications.</title>
        <authorList>
            <person name="Wang D."/>
            <person name="Korhonen P.K."/>
            <person name="Gasser R.B."/>
            <person name="Young N.D."/>
        </authorList>
    </citation>
    <scope>NUCLEOTIDE SEQUENCE [LARGE SCALE GENOMIC DNA]</scope>
    <source>
        <strain evidence="1">Cs-k2</strain>
    </source>
</reference>
<evidence type="ECO:0000313" key="2">
    <source>
        <dbReference type="Proteomes" id="UP000286415"/>
    </source>
</evidence>
<dbReference type="EMBL" id="NIRI02000077">
    <property type="protein sequence ID" value="KAG5441151.1"/>
    <property type="molecule type" value="Genomic_DNA"/>
</dbReference>